<feature type="transmembrane region" description="Helical" evidence="2">
    <location>
        <begin position="283"/>
        <end position="303"/>
    </location>
</feature>
<keyword evidence="4" id="KW-1185">Reference proteome</keyword>
<dbReference type="EMBL" id="JBHSDK010000028">
    <property type="protein sequence ID" value="MFC4337161.1"/>
    <property type="molecule type" value="Genomic_DNA"/>
</dbReference>
<feature type="transmembrane region" description="Helical" evidence="2">
    <location>
        <begin position="229"/>
        <end position="248"/>
    </location>
</feature>
<feature type="transmembrane region" description="Helical" evidence="2">
    <location>
        <begin position="129"/>
        <end position="150"/>
    </location>
</feature>
<proteinExistence type="predicted"/>
<organism evidence="3 4">
    <name type="scientific">Salininema proteolyticum</name>
    <dbReference type="NCBI Taxonomy" id="1607685"/>
    <lineage>
        <taxon>Bacteria</taxon>
        <taxon>Bacillati</taxon>
        <taxon>Actinomycetota</taxon>
        <taxon>Actinomycetes</taxon>
        <taxon>Glycomycetales</taxon>
        <taxon>Glycomycetaceae</taxon>
        <taxon>Salininema</taxon>
    </lineage>
</organism>
<feature type="transmembrane region" description="Helical" evidence="2">
    <location>
        <begin position="72"/>
        <end position="89"/>
    </location>
</feature>
<accession>A0ABV8U2V5</accession>
<evidence type="ECO:0000313" key="3">
    <source>
        <dbReference type="EMBL" id="MFC4337161.1"/>
    </source>
</evidence>
<evidence type="ECO:0000256" key="2">
    <source>
        <dbReference type="SAM" id="Phobius"/>
    </source>
</evidence>
<feature type="transmembrane region" description="Helical" evidence="2">
    <location>
        <begin position="200"/>
        <end position="223"/>
    </location>
</feature>
<reference evidence="4" key="1">
    <citation type="journal article" date="2019" name="Int. J. Syst. Evol. Microbiol.">
        <title>The Global Catalogue of Microorganisms (GCM) 10K type strain sequencing project: providing services to taxonomists for standard genome sequencing and annotation.</title>
        <authorList>
            <consortium name="The Broad Institute Genomics Platform"/>
            <consortium name="The Broad Institute Genome Sequencing Center for Infectious Disease"/>
            <person name="Wu L."/>
            <person name="Ma J."/>
        </authorList>
    </citation>
    <scope>NUCLEOTIDE SEQUENCE [LARGE SCALE GENOMIC DNA]</scope>
    <source>
        <strain evidence="4">IBRC-M 10908</strain>
    </source>
</reference>
<feature type="transmembrane region" description="Helical" evidence="2">
    <location>
        <begin position="260"/>
        <end position="277"/>
    </location>
</feature>
<evidence type="ECO:0008006" key="5">
    <source>
        <dbReference type="Google" id="ProtNLM"/>
    </source>
</evidence>
<protein>
    <recommendedName>
        <fullName evidence="5">Monosaccharide ABC transporter membrane protein, CUT2 family</fullName>
    </recommendedName>
</protein>
<feature type="region of interest" description="Disordered" evidence="1">
    <location>
        <begin position="316"/>
        <end position="393"/>
    </location>
</feature>
<comment type="caution">
    <text evidence="3">The sequence shown here is derived from an EMBL/GenBank/DDBJ whole genome shotgun (WGS) entry which is preliminary data.</text>
</comment>
<feature type="transmembrane region" description="Helical" evidence="2">
    <location>
        <begin position="156"/>
        <end position="180"/>
    </location>
</feature>
<keyword evidence="2" id="KW-1133">Transmembrane helix</keyword>
<evidence type="ECO:0000313" key="4">
    <source>
        <dbReference type="Proteomes" id="UP001595823"/>
    </source>
</evidence>
<dbReference type="RefSeq" id="WP_380623832.1">
    <property type="nucleotide sequence ID" value="NZ_JBHSDK010000028.1"/>
</dbReference>
<keyword evidence="2" id="KW-0472">Membrane</keyword>
<keyword evidence="2" id="KW-0812">Transmembrane</keyword>
<sequence>MDDKPHTRSNDRLGIHFAWEAGLFLCSAGLLFALLRSATGPFADAGWAGFALALAPVLLAATATAASMRVGAVNLAAGPIAFFSGWLFIDASGSGLAIALGMSLGAAFFMGVATALLNTWLRIPSWATSIVLGGSLILIARGTPSTFMAATLQSKAVYAALGAAVGLSLLLGFVGAVPSLRDKLQANRDTAGDDWRPHPWITVLGVILSCLAAGGAGVVFAWGSSTADAAVLVDPVEVGLAAFAAALLGGTSPFGRRGGFTGTFLASTAILAAMWFAESRGWFDPLWVALGAIVFGFIVSRFIETWNSAEEEEASQIERAGDVDDLKEDDTTVLPAPRSELGSGSGGDDDFAAMATGTNLFGDAPGADTGSQKPVDPFGEVPASSGKSFNFRR</sequence>
<feature type="transmembrane region" description="Helical" evidence="2">
    <location>
        <begin position="47"/>
        <end position="65"/>
    </location>
</feature>
<name>A0ABV8U2V5_9ACTN</name>
<gene>
    <name evidence="3" type="ORF">ACFPET_18310</name>
</gene>
<feature type="transmembrane region" description="Helical" evidence="2">
    <location>
        <begin position="95"/>
        <end position="117"/>
    </location>
</feature>
<dbReference type="Proteomes" id="UP001595823">
    <property type="component" value="Unassembled WGS sequence"/>
</dbReference>
<feature type="transmembrane region" description="Helical" evidence="2">
    <location>
        <begin position="12"/>
        <end position="35"/>
    </location>
</feature>
<evidence type="ECO:0000256" key="1">
    <source>
        <dbReference type="SAM" id="MobiDB-lite"/>
    </source>
</evidence>